<accession>A0A6J4I2L8</accession>
<sequence>MFVCGFNPEKSVSRLKPAQSVLHLAGLLAITDQPVKLVGKLTKAPYGG</sequence>
<organism evidence="1">
    <name type="scientific">uncultured Coleofasciculus sp</name>
    <dbReference type="NCBI Taxonomy" id="1267456"/>
    <lineage>
        <taxon>Bacteria</taxon>
        <taxon>Bacillati</taxon>
        <taxon>Cyanobacteriota</taxon>
        <taxon>Cyanophyceae</taxon>
        <taxon>Coleofasciculales</taxon>
        <taxon>Coleofasciculaceae</taxon>
        <taxon>Coleofasciculus</taxon>
        <taxon>environmental samples</taxon>
    </lineage>
</organism>
<proteinExistence type="predicted"/>
<evidence type="ECO:0000313" key="1">
    <source>
        <dbReference type="EMBL" id="CAA9240708.1"/>
    </source>
</evidence>
<dbReference type="EMBL" id="CADCTM010000217">
    <property type="protein sequence ID" value="CAA9240708.1"/>
    <property type="molecule type" value="Genomic_DNA"/>
</dbReference>
<name>A0A6J4I2L8_9CYAN</name>
<dbReference type="AlphaFoldDB" id="A0A6J4I2L8"/>
<reference evidence="1" key="1">
    <citation type="submission" date="2020-02" db="EMBL/GenBank/DDBJ databases">
        <authorList>
            <person name="Meier V. D."/>
        </authorList>
    </citation>
    <scope>NUCLEOTIDE SEQUENCE</scope>
    <source>
        <strain evidence="1">AVDCRST_MAG92</strain>
    </source>
</reference>
<protein>
    <submittedName>
        <fullName evidence="1">Uncharacterized protein</fullName>
    </submittedName>
</protein>
<gene>
    <name evidence="1" type="ORF">AVDCRST_MAG92-1492</name>
</gene>